<evidence type="ECO:0000256" key="1">
    <source>
        <dbReference type="ARBA" id="ARBA00010879"/>
    </source>
</evidence>
<organism evidence="11 12">
    <name type="scientific">Labeo rohita</name>
    <name type="common">Indian major carp</name>
    <name type="synonym">Cyprinus rohita</name>
    <dbReference type="NCBI Taxonomy" id="84645"/>
    <lineage>
        <taxon>Eukaryota</taxon>
        <taxon>Metazoa</taxon>
        <taxon>Chordata</taxon>
        <taxon>Craniata</taxon>
        <taxon>Vertebrata</taxon>
        <taxon>Euteleostomi</taxon>
        <taxon>Actinopterygii</taxon>
        <taxon>Neopterygii</taxon>
        <taxon>Teleostei</taxon>
        <taxon>Ostariophysi</taxon>
        <taxon>Cypriniformes</taxon>
        <taxon>Cyprinidae</taxon>
        <taxon>Labeoninae</taxon>
        <taxon>Labeonini</taxon>
        <taxon>Labeo</taxon>
    </lineage>
</organism>
<dbReference type="Gene3D" id="3.30.420.10">
    <property type="entry name" value="Ribonuclease H-like superfamily/Ribonuclease H"/>
    <property type="match status" value="1"/>
</dbReference>
<dbReference type="PANTHER" id="PTHR37984:SF12">
    <property type="entry name" value="RIBONUCLEASE H"/>
    <property type="match status" value="1"/>
</dbReference>
<keyword evidence="8" id="KW-0695">RNA-directed DNA polymerase</keyword>
<evidence type="ECO:0000256" key="7">
    <source>
        <dbReference type="ARBA" id="ARBA00022801"/>
    </source>
</evidence>
<dbReference type="InterPro" id="IPR041373">
    <property type="entry name" value="RT_RNaseH"/>
</dbReference>
<dbReference type="FunFam" id="3.10.20.370:FF:000001">
    <property type="entry name" value="Retrovirus-related Pol polyprotein from transposon 17.6-like protein"/>
    <property type="match status" value="1"/>
</dbReference>
<keyword evidence="5" id="KW-0540">Nuclease</keyword>
<dbReference type="Gene3D" id="3.10.10.10">
    <property type="entry name" value="HIV Type 1 Reverse Transcriptase, subunit A, domain 1"/>
    <property type="match status" value="1"/>
</dbReference>
<comment type="caution">
    <text evidence="11">The sequence shown here is derived from an EMBL/GenBank/DDBJ whole genome shotgun (WGS) entry which is preliminary data.</text>
</comment>
<dbReference type="EC" id="3.1.26.4" evidence="2"/>
<dbReference type="InterPro" id="IPR043502">
    <property type="entry name" value="DNA/RNA_pol_sf"/>
</dbReference>
<dbReference type="CDD" id="cd01647">
    <property type="entry name" value="RT_LTR"/>
    <property type="match status" value="1"/>
</dbReference>
<dbReference type="InterPro" id="IPR000477">
    <property type="entry name" value="RT_dom"/>
</dbReference>
<dbReference type="STRING" id="84645.A0A498P774"/>
<comment type="similarity">
    <text evidence="1">Belongs to the beta type-B retroviral polymerase family. HERV class-II K(HML-2) pol subfamily.</text>
</comment>
<gene>
    <name evidence="11" type="ORF">ROHU_000240</name>
</gene>
<sequence length="662" mass="74108">MHADSGVLKQWSQATLEVKGRIFVEVLFKGTQNTLPLFVIGGQGTSLLGRDWFDALGISVEGVHRVQFQAMEEILTEYAEVFQDIGVCRMPPISIDIDSTVTPRFFKARPVPFALRPQLDEELDKLVAQGIFEPVRHAKWATPIVAVAKKDGGLRICGDYRCTVNTAVKPDVYPIPTASDLFSKLAGGVVFTKLDLKQAYQQLPLDDEAADLLTINTHRGLFRARRLQFGVSTAVSIFQRFMDTLLAGIPGVQPYLDDILISGKTVEEHNARLRAVLKCFAEAGLRLKKEKSIFAANQVEFLGFHVDKDGIKPTCEKVDAIQKAPSPRNKTELQAFLGLLNFYSCFLPNKATVLEPLHRLLDQSVPWRWEAKHEMAYAQAKQLLQTDKVLAHYDEKKPLAVVCDASPYGLGALLFHLERDGQEKPICFASRTMTTTERNYAQIDKEALAVVFAVRKFHQYLAGRHFVIFTDHKPLLGLLHHSKPMPVILSPRMLRWSLIIGAYDYELCYRPGKQMGNADALISDNGTAFTSSEFQEFADRNGIRHVTTAPYHPSSNGQAERMVQTTKEALSRITKGEWQTRLACFLLSQHITPNSSTGKSPAELLMNRRLTTALDRLHPDHGEDMLRKLELNAAKGHGTVREFRPRSEPVMGKCTDGTLISC</sequence>
<dbReference type="PROSITE" id="PS50878">
    <property type="entry name" value="RT_POL"/>
    <property type="match status" value="1"/>
</dbReference>
<dbReference type="EMBL" id="QBIY01001645">
    <property type="protein sequence ID" value="RXN39374.1"/>
    <property type="molecule type" value="Genomic_DNA"/>
</dbReference>
<dbReference type="AlphaFoldDB" id="A0A498P774"/>
<dbReference type="SUPFAM" id="SSF53098">
    <property type="entry name" value="Ribonuclease H-like"/>
    <property type="match status" value="1"/>
</dbReference>
<feature type="domain" description="Integrase catalytic" evidence="10">
    <location>
        <begin position="421"/>
        <end position="609"/>
    </location>
</feature>
<dbReference type="InterPro" id="IPR036397">
    <property type="entry name" value="RNaseH_sf"/>
</dbReference>
<protein>
    <recommendedName>
        <fullName evidence="2">ribonuclease H</fullName>
        <ecNumber evidence="2">3.1.26.4</ecNumber>
    </recommendedName>
</protein>
<dbReference type="SUPFAM" id="SSF56672">
    <property type="entry name" value="DNA/RNA polymerases"/>
    <property type="match status" value="1"/>
</dbReference>
<dbReference type="GO" id="GO:0015074">
    <property type="term" value="P:DNA integration"/>
    <property type="evidence" value="ECO:0007669"/>
    <property type="project" value="InterPro"/>
</dbReference>
<dbReference type="Proteomes" id="UP000290572">
    <property type="component" value="Unassembled WGS sequence"/>
</dbReference>
<evidence type="ECO:0000259" key="9">
    <source>
        <dbReference type="PROSITE" id="PS50878"/>
    </source>
</evidence>
<evidence type="ECO:0000256" key="2">
    <source>
        <dbReference type="ARBA" id="ARBA00012180"/>
    </source>
</evidence>
<evidence type="ECO:0000259" key="10">
    <source>
        <dbReference type="PROSITE" id="PS50994"/>
    </source>
</evidence>
<keyword evidence="3" id="KW-0808">Transferase</keyword>
<evidence type="ECO:0000256" key="6">
    <source>
        <dbReference type="ARBA" id="ARBA00022759"/>
    </source>
</evidence>
<dbReference type="CDD" id="cd09274">
    <property type="entry name" value="RNase_HI_RT_Ty3"/>
    <property type="match status" value="1"/>
</dbReference>
<name>A0A498P774_LABRO</name>
<feature type="domain" description="Reverse transcriptase" evidence="9">
    <location>
        <begin position="128"/>
        <end position="306"/>
    </location>
</feature>
<reference evidence="11 12" key="1">
    <citation type="submission" date="2018-03" db="EMBL/GenBank/DDBJ databases">
        <title>Draft genome sequence of Rohu Carp (Labeo rohita).</title>
        <authorList>
            <person name="Das P."/>
            <person name="Kushwaha B."/>
            <person name="Joshi C.G."/>
            <person name="Kumar D."/>
            <person name="Nagpure N.S."/>
            <person name="Sahoo L."/>
            <person name="Das S.P."/>
            <person name="Bit A."/>
            <person name="Patnaik S."/>
            <person name="Meher P.K."/>
            <person name="Jayasankar P."/>
            <person name="Koringa P.G."/>
            <person name="Patel N.V."/>
            <person name="Hinsu A.T."/>
            <person name="Kumar R."/>
            <person name="Pandey M."/>
            <person name="Agarwal S."/>
            <person name="Srivastava S."/>
            <person name="Singh M."/>
            <person name="Iquebal M.A."/>
            <person name="Jaiswal S."/>
            <person name="Angadi U.B."/>
            <person name="Kumar N."/>
            <person name="Raza M."/>
            <person name="Shah T.M."/>
            <person name="Rai A."/>
            <person name="Jena J.K."/>
        </authorList>
    </citation>
    <scope>NUCLEOTIDE SEQUENCE [LARGE SCALE GENOMIC DNA]</scope>
    <source>
        <strain evidence="11">DASCIFA01</strain>
        <tissue evidence="11">Testis</tissue>
    </source>
</reference>
<dbReference type="FunFam" id="3.30.70.270:FF:000026">
    <property type="entry name" value="Transposon Ty3-G Gag-Pol polyprotein"/>
    <property type="match status" value="1"/>
</dbReference>
<dbReference type="InterPro" id="IPR050951">
    <property type="entry name" value="Retrovirus_Pol_polyprotein"/>
</dbReference>
<keyword evidence="4" id="KW-0548">Nucleotidyltransferase</keyword>
<proteinExistence type="inferred from homology"/>
<evidence type="ECO:0000256" key="5">
    <source>
        <dbReference type="ARBA" id="ARBA00022722"/>
    </source>
</evidence>
<dbReference type="PROSITE" id="PS50994">
    <property type="entry name" value="INTEGRASE"/>
    <property type="match status" value="1"/>
</dbReference>
<keyword evidence="6" id="KW-0255">Endonuclease</keyword>
<dbReference type="Pfam" id="PF00078">
    <property type="entry name" value="RVT_1"/>
    <property type="match status" value="1"/>
</dbReference>
<dbReference type="InterPro" id="IPR043128">
    <property type="entry name" value="Rev_trsase/Diguanyl_cyclase"/>
</dbReference>
<dbReference type="InterPro" id="IPR001584">
    <property type="entry name" value="Integrase_cat-core"/>
</dbReference>
<dbReference type="PANTHER" id="PTHR37984">
    <property type="entry name" value="PROTEIN CBG26694"/>
    <property type="match status" value="1"/>
</dbReference>
<evidence type="ECO:0000256" key="3">
    <source>
        <dbReference type="ARBA" id="ARBA00022679"/>
    </source>
</evidence>
<dbReference type="Pfam" id="PF17917">
    <property type="entry name" value="RT_RNaseH"/>
    <property type="match status" value="1"/>
</dbReference>
<accession>A0A498P774</accession>
<dbReference type="GO" id="GO:0004523">
    <property type="term" value="F:RNA-DNA hybrid ribonuclease activity"/>
    <property type="evidence" value="ECO:0007669"/>
    <property type="project" value="UniProtKB-EC"/>
</dbReference>
<evidence type="ECO:0000313" key="12">
    <source>
        <dbReference type="Proteomes" id="UP000290572"/>
    </source>
</evidence>
<keyword evidence="7" id="KW-0378">Hydrolase</keyword>
<evidence type="ECO:0000256" key="4">
    <source>
        <dbReference type="ARBA" id="ARBA00022695"/>
    </source>
</evidence>
<evidence type="ECO:0000313" key="11">
    <source>
        <dbReference type="EMBL" id="RXN39374.1"/>
    </source>
</evidence>
<dbReference type="GO" id="GO:0003676">
    <property type="term" value="F:nucleic acid binding"/>
    <property type="evidence" value="ECO:0007669"/>
    <property type="project" value="InterPro"/>
</dbReference>
<dbReference type="InterPro" id="IPR012337">
    <property type="entry name" value="RNaseH-like_sf"/>
</dbReference>
<evidence type="ECO:0000256" key="8">
    <source>
        <dbReference type="ARBA" id="ARBA00022918"/>
    </source>
</evidence>
<keyword evidence="12" id="KW-1185">Reference proteome</keyword>
<dbReference type="Gene3D" id="3.30.70.270">
    <property type="match status" value="2"/>
</dbReference>